<keyword evidence="1" id="KW-0436">Ligase</keyword>
<evidence type="ECO:0000256" key="1">
    <source>
        <dbReference type="ARBA" id="ARBA00022598"/>
    </source>
</evidence>
<feature type="domain" description="Aminoacyl-tRNA synthetase class Ia" evidence="6">
    <location>
        <begin position="16"/>
        <end position="66"/>
    </location>
</feature>
<evidence type="ECO:0000256" key="4">
    <source>
        <dbReference type="ARBA" id="ARBA00022917"/>
    </source>
</evidence>
<dbReference type="Proteomes" id="UP000050525">
    <property type="component" value="Unassembled WGS sequence"/>
</dbReference>
<keyword evidence="4" id="KW-0648">Protein biosynthesis</keyword>
<evidence type="ECO:0000313" key="7">
    <source>
        <dbReference type="EMBL" id="KYO46412.1"/>
    </source>
</evidence>
<dbReference type="GO" id="GO:0005524">
    <property type="term" value="F:ATP binding"/>
    <property type="evidence" value="ECO:0007669"/>
    <property type="project" value="UniProtKB-KW"/>
</dbReference>
<evidence type="ECO:0000259" key="6">
    <source>
        <dbReference type="Pfam" id="PF00133"/>
    </source>
</evidence>
<name>A0A151PBJ9_ALLMI</name>
<dbReference type="InterPro" id="IPR002300">
    <property type="entry name" value="aa-tRNA-synth_Ia"/>
</dbReference>
<dbReference type="PANTHER" id="PTHR42780">
    <property type="entry name" value="SOLEUCYL-TRNA SYNTHETASE"/>
    <property type="match status" value="1"/>
</dbReference>
<evidence type="ECO:0000313" key="8">
    <source>
        <dbReference type="Proteomes" id="UP000050525"/>
    </source>
</evidence>
<proteinExistence type="predicted"/>
<dbReference type="InterPro" id="IPR014729">
    <property type="entry name" value="Rossmann-like_a/b/a_fold"/>
</dbReference>
<evidence type="ECO:0000256" key="3">
    <source>
        <dbReference type="ARBA" id="ARBA00022840"/>
    </source>
</evidence>
<dbReference type="SUPFAM" id="SSF52374">
    <property type="entry name" value="Nucleotidylyl transferase"/>
    <property type="match status" value="1"/>
</dbReference>
<protein>
    <recommendedName>
        <fullName evidence="6">Aminoacyl-tRNA synthetase class Ia domain-containing protein</fullName>
    </recommendedName>
</protein>
<dbReference type="STRING" id="8496.A0A151PBJ9"/>
<dbReference type="Pfam" id="PF00133">
    <property type="entry name" value="tRNA-synt_1"/>
    <property type="match status" value="1"/>
</dbReference>
<dbReference type="Gene3D" id="3.40.50.620">
    <property type="entry name" value="HUPs"/>
    <property type="match status" value="1"/>
</dbReference>
<dbReference type="GO" id="GO:0006428">
    <property type="term" value="P:isoleucyl-tRNA aminoacylation"/>
    <property type="evidence" value="ECO:0007669"/>
    <property type="project" value="TreeGrafter"/>
</dbReference>
<sequence length="112" mass="13162">MSMFRSGFCLYNGQYACSWVPDFVREKRFGNWLKEARDWAISRNRYWGTPIPLWVSDDFEEEQCYKWGIGSFMTVDTVCSWELILRYMSVSPALLPAKLCPFAPTDNSGLWH</sequence>
<comment type="caution">
    <text evidence="7">The sequence shown here is derived from an EMBL/GenBank/DDBJ whole genome shotgun (WGS) entry which is preliminary data.</text>
</comment>
<gene>
    <name evidence="7" type="ORF">Y1Q_0006965</name>
</gene>
<dbReference type="AlphaFoldDB" id="A0A151PBJ9"/>
<evidence type="ECO:0000256" key="5">
    <source>
        <dbReference type="ARBA" id="ARBA00023146"/>
    </source>
</evidence>
<reference evidence="7 8" key="1">
    <citation type="journal article" date="2012" name="Genome Biol.">
        <title>Sequencing three crocodilian genomes to illuminate the evolution of archosaurs and amniotes.</title>
        <authorList>
            <person name="St John J.A."/>
            <person name="Braun E.L."/>
            <person name="Isberg S.R."/>
            <person name="Miles L.G."/>
            <person name="Chong A.Y."/>
            <person name="Gongora J."/>
            <person name="Dalzell P."/>
            <person name="Moran C."/>
            <person name="Bed'hom B."/>
            <person name="Abzhanov A."/>
            <person name="Burgess S.C."/>
            <person name="Cooksey A.M."/>
            <person name="Castoe T.A."/>
            <person name="Crawford N.G."/>
            <person name="Densmore L.D."/>
            <person name="Drew J.C."/>
            <person name="Edwards S.V."/>
            <person name="Faircloth B.C."/>
            <person name="Fujita M.K."/>
            <person name="Greenwold M.J."/>
            <person name="Hoffmann F.G."/>
            <person name="Howard J.M."/>
            <person name="Iguchi T."/>
            <person name="Janes D.E."/>
            <person name="Khan S.Y."/>
            <person name="Kohno S."/>
            <person name="de Koning A.J."/>
            <person name="Lance S.L."/>
            <person name="McCarthy F.M."/>
            <person name="McCormack J.E."/>
            <person name="Merchant M.E."/>
            <person name="Peterson D.G."/>
            <person name="Pollock D.D."/>
            <person name="Pourmand N."/>
            <person name="Raney B.J."/>
            <person name="Roessler K.A."/>
            <person name="Sanford J.R."/>
            <person name="Sawyer R.H."/>
            <person name="Schmidt C.J."/>
            <person name="Triplett E.W."/>
            <person name="Tuberville T.D."/>
            <person name="Venegas-Anaya M."/>
            <person name="Howard J.T."/>
            <person name="Jarvis E.D."/>
            <person name="Guillette L.J.Jr."/>
            <person name="Glenn T.C."/>
            <person name="Green R.E."/>
            <person name="Ray D.A."/>
        </authorList>
    </citation>
    <scope>NUCLEOTIDE SEQUENCE [LARGE SCALE GENOMIC DNA]</scope>
    <source>
        <strain evidence="7">KSC_2009_1</strain>
    </source>
</reference>
<keyword evidence="5" id="KW-0030">Aminoacyl-tRNA synthetase</keyword>
<dbReference type="InterPro" id="IPR023586">
    <property type="entry name" value="Ile-tRNA-ligase_type2"/>
</dbReference>
<accession>A0A151PBJ9</accession>
<evidence type="ECO:0000256" key="2">
    <source>
        <dbReference type="ARBA" id="ARBA00022741"/>
    </source>
</evidence>
<dbReference type="GO" id="GO:0004822">
    <property type="term" value="F:isoleucine-tRNA ligase activity"/>
    <property type="evidence" value="ECO:0007669"/>
    <property type="project" value="InterPro"/>
</dbReference>
<dbReference type="EMBL" id="AKHW03000504">
    <property type="protein sequence ID" value="KYO46412.1"/>
    <property type="molecule type" value="Genomic_DNA"/>
</dbReference>
<keyword evidence="2" id="KW-0547">Nucleotide-binding</keyword>
<dbReference type="PANTHER" id="PTHR42780:SF1">
    <property type="entry name" value="ISOLEUCINE--TRNA LIGASE, CYTOPLASMIC"/>
    <property type="match status" value="1"/>
</dbReference>
<keyword evidence="8" id="KW-1185">Reference proteome</keyword>
<organism evidence="7 8">
    <name type="scientific">Alligator mississippiensis</name>
    <name type="common">American alligator</name>
    <dbReference type="NCBI Taxonomy" id="8496"/>
    <lineage>
        <taxon>Eukaryota</taxon>
        <taxon>Metazoa</taxon>
        <taxon>Chordata</taxon>
        <taxon>Craniata</taxon>
        <taxon>Vertebrata</taxon>
        <taxon>Euteleostomi</taxon>
        <taxon>Archelosauria</taxon>
        <taxon>Archosauria</taxon>
        <taxon>Crocodylia</taxon>
        <taxon>Alligatoridae</taxon>
        <taxon>Alligatorinae</taxon>
        <taxon>Alligator</taxon>
    </lineage>
</organism>
<keyword evidence="3" id="KW-0067">ATP-binding</keyword>